<dbReference type="RefSeq" id="WP_086889431.1">
    <property type="nucleotide sequence ID" value="NZ_CP019893.1"/>
</dbReference>
<dbReference type="KEGG" id="naj:B1756_15880"/>
<dbReference type="Proteomes" id="UP000250088">
    <property type="component" value="Chromosome"/>
</dbReference>
<protein>
    <submittedName>
        <fullName evidence="2">Cytochrome C biogenesis protein</fullName>
    </submittedName>
</protein>
<name>A0A2Z2HXS4_9EURY</name>
<organism evidence="2 3">
    <name type="scientific">Natrarchaeobaculum aegyptiacum</name>
    <dbReference type="NCBI Taxonomy" id="745377"/>
    <lineage>
        <taxon>Archaea</taxon>
        <taxon>Methanobacteriati</taxon>
        <taxon>Methanobacteriota</taxon>
        <taxon>Stenosarchaea group</taxon>
        <taxon>Halobacteria</taxon>
        <taxon>Halobacteriales</taxon>
        <taxon>Natrialbaceae</taxon>
        <taxon>Natrarchaeobaculum</taxon>
    </lineage>
</organism>
<accession>A0A2Z2HXS4</accession>
<keyword evidence="1" id="KW-0472">Membrane</keyword>
<proteinExistence type="predicted"/>
<feature type="transmembrane region" description="Helical" evidence="1">
    <location>
        <begin position="158"/>
        <end position="184"/>
    </location>
</feature>
<dbReference type="InterPro" id="IPR051790">
    <property type="entry name" value="Cytochrome_c-biogenesis_DsbD"/>
</dbReference>
<dbReference type="PANTHER" id="PTHR31272:SF9">
    <property type="entry name" value="BLL1027 PROTEIN"/>
    <property type="match status" value="1"/>
</dbReference>
<dbReference type="OrthoDB" id="205803at2157"/>
<feature type="transmembrane region" description="Helical" evidence="1">
    <location>
        <begin position="196"/>
        <end position="216"/>
    </location>
</feature>
<feature type="transmembrane region" description="Helical" evidence="1">
    <location>
        <begin position="50"/>
        <end position="75"/>
    </location>
</feature>
<dbReference type="AlphaFoldDB" id="A0A2Z2HXS4"/>
<evidence type="ECO:0000313" key="2">
    <source>
        <dbReference type="EMBL" id="ARS91065.1"/>
    </source>
</evidence>
<feature type="transmembrane region" description="Helical" evidence="1">
    <location>
        <begin position="122"/>
        <end position="146"/>
    </location>
</feature>
<dbReference type="GeneID" id="32895583"/>
<keyword evidence="3" id="KW-1185">Reference proteome</keyword>
<evidence type="ECO:0000256" key="1">
    <source>
        <dbReference type="SAM" id="Phobius"/>
    </source>
</evidence>
<feature type="transmembrane region" description="Helical" evidence="1">
    <location>
        <begin position="81"/>
        <end position="102"/>
    </location>
</feature>
<dbReference type="PANTHER" id="PTHR31272">
    <property type="entry name" value="CYTOCHROME C-TYPE BIOGENESIS PROTEIN HI_1454-RELATED"/>
    <property type="match status" value="1"/>
</dbReference>
<reference evidence="3" key="1">
    <citation type="submission" date="2017-02" db="EMBL/GenBank/DDBJ databases">
        <title>Natronthermophilus aegyptiacus gen. nov.,sp. nov., an aerobic, extremely halophilic alkalithermophilic archaeon isolated from the athalassohaline Wadi An Natrun, Egypt.</title>
        <authorList>
            <person name="Zhao B."/>
        </authorList>
    </citation>
    <scope>NUCLEOTIDE SEQUENCE [LARGE SCALE GENOMIC DNA]</scope>
    <source>
        <strain evidence="3">JW/NM-HA 15</strain>
    </source>
</reference>
<keyword evidence="1" id="KW-1133">Transmembrane helix</keyword>
<dbReference type="EMBL" id="CP019893">
    <property type="protein sequence ID" value="ARS91065.1"/>
    <property type="molecule type" value="Genomic_DNA"/>
</dbReference>
<keyword evidence="1" id="KW-0812">Transmembrane</keyword>
<evidence type="ECO:0000313" key="3">
    <source>
        <dbReference type="Proteomes" id="UP000250088"/>
    </source>
</evidence>
<gene>
    <name evidence="2" type="ORF">B1756_15880</name>
</gene>
<feature type="transmembrane region" description="Helical" evidence="1">
    <location>
        <begin position="6"/>
        <end position="30"/>
    </location>
</feature>
<sequence length="249" mass="25037">MFGPEVLTAVSFALVAGVATFFSPCAYALLPGYVGFYATQTEEPTLRGTVVRGGIAATGIVLTLAVLLGVAFWLGQQAVEGLLIVEPLVGVALVAFGVIVLAGKAPSLSVTLPQRRSSVLGFGIFGAGYAVAAAGCVAPIFLTVVVQSLAFPPTEGAIILGTYVASIALLMLALTVATGMGLLAGAGRLAAYSHRLEQLAGAVMIVAGLGQLYVAYVNPDPDPASLLDGGTETATLVLDVALTVTATLG</sequence>